<keyword evidence="1" id="KW-0175">Coiled coil</keyword>
<dbReference type="VEuPathDB" id="FungiDB:RhiirFUN_016254"/>
<sequence length="420" mass="49362">NDEELKQQIYDLRIQNHQLERQNRKFANQIKTLKANITSLKDENEMLMSINEAFGQENEQLNDEIKQFRSFRIPRSLQSTQSSSQPRSSDEDLADGEDESSFHPVKRKRHKAKGKRIARNDDGEECDNEEAQTEMKSILKTLPPELNLKVEETFASEVNTEIRRKLVPELLKAMKPRYNPSYDQLKSWLQALHKHRRSRYMYRQKGKIDKDDRRLHCNGRHGEKKARRIKGVKSLFEKGDERLAKYNKSEIYRILQDNDFHSPELSVTDDENPSLKHNINVYDLSWRSDELRHFLRNILDPYSLSLQSAQLTRPRNYNDAIYVYRQPPPANVPDWAYVEQNTAYETDFDNQNTPSDGERRILIDVNEEHQRGESSTHREIRGALLQSIHEEQMIQRKAAAESGDDYAPLTDEDYGSEMIE</sequence>
<reference evidence="3" key="1">
    <citation type="submission" date="2013-07" db="EMBL/GenBank/DDBJ databases">
        <title>The genome of an arbuscular mycorrhizal fungus provides insights into the evolution of the oldest plant symbiosis.</title>
        <authorList>
            <consortium name="DOE Joint Genome Institute"/>
            <person name="Tisserant E."/>
            <person name="Malbreil M."/>
            <person name="Kuo A."/>
            <person name="Kohler A."/>
            <person name="Symeonidi A."/>
            <person name="Balestrini R."/>
            <person name="Charron P."/>
            <person name="Duensing N."/>
            <person name="Frei-dit-Frey N."/>
            <person name="Gianinazzi-Pearson V."/>
            <person name="Gilbert B."/>
            <person name="Handa Y."/>
            <person name="Hijri M."/>
            <person name="Kaul R."/>
            <person name="Kawaguchi M."/>
            <person name="Krajinski F."/>
            <person name="Lammers P."/>
            <person name="Lapierre D."/>
            <person name="Masclaux F.G."/>
            <person name="Murat C."/>
            <person name="Morin E."/>
            <person name="Ndikumana S."/>
            <person name="Pagni M."/>
            <person name="Petitpierre D."/>
            <person name="Requena N."/>
            <person name="Rosikiewicz P."/>
            <person name="Riley R."/>
            <person name="Saito K."/>
            <person name="San Clemente H."/>
            <person name="Shapiro H."/>
            <person name="van Tuinen D."/>
            <person name="Becard G."/>
            <person name="Bonfante P."/>
            <person name="Paszkowski U."/>
            <person name="Shachar-Hill Y."/>
            <person name="Young J.P."/>
            <person name="Sanders I.R."/>
            <person name="Henrissat B."/>
            <person name="Rensing S.A."/>
            <person name="Grigoriev I.V."/>
            <person name="Corradi N."/>
            <person name="Roux C."/>
            <person name="Martin F."/>
        </authorList>
    </citation>
    <scope>NUCLEOTIDE SEQUENCE</scope>
    <source>
        <strain evidence="3">DAOM 197198</strain>
    </source>
</reference>
<dbReference type="AlphaFoldDB" id="U9UGV5"/>
<feature type="compositionally biased region" description="Acidic residues" evidence="2">
    <location>
        <begin position="410"/>
        <end position="420"/>
    </location>
</feature>
<feature type="non-terminal residue" evidence="3">
    <location>
        <position position="1"/>
    </location>
</feature>
<evidence type="ECO:0000256" key="1">
    <source>
        <dbReference type="SAM" id="Coils"/>
    </source>
</evidence>
<proteinExistence type="predicted"/>
<feature type="compositionally biased region" description="Low complexity" evidence="2">
    <location>
        <begin position="74"/>
        <end position="87"/>
    </location>
</feature>
<name>U9UGV5_RHIID</name>
<feature type="region of interest" description="Disordered" evidence="2">
    <location>
        <begin position="74"/>
        <end position="129"/>
    </location>
</feature>
<evidence type="ECO:0000313" key="3">
    <source>
        <dbReference type="EMBL" id="ESA19600.1"/>
    </source>
</evidence>
<accession>U9UGV5</accession>
<dbReference type="VEuPathDB" id="FungiDB:RhiirFUN_026525"/>
<dbReference type="HOGENOM" id="CLU_049358_0_0_1"/>
<gene>
    <name evidence="3" type="ORF">GLOINDRAFT_92799</name>
</gene>
<dbReference type="EMBL" id="KI278108">
    <property type="protein sequence ID" value="ESA19600.1"/>
    <property type="molecule type" value="Genomic_DNA"/>
</dbReference>
<organism evidence="3">
    <name type="scientific">Rhizophagus irregularis (strain DAOM 181602 / DAOM 197198 / MUCL 43194)</name>
    <name type="common">Arbuscular mycorrhizal fungus</name>
    <name type="synonym">Glomus intraradices</name>
    <dbReference type="NCBI Taxonomy" id="747089"/>
    <lineage>
        <taxon>Eukaryota</taxon>
        <taxon>Fungi</taxon>
        <taxon>Fungi incertae sedis</taxon>
        <taxon>Mucoromycota</taxon>
        <taxon>Glomeromycotina</taxon>
        <taxon>Glomeromycetes</taxon>
        <taxon>Glomerales</taxon>
        <taxon>Glomeraceae</taxon>
        <taxon>Rhizophagus</taxon>
    </lineage>
</organism>
<feature type="compositionally biased region" description="Basic residues" evidence="2">
    <location>
        <begin position="104"/>
        <end position="117"/>
    </location>
</feature>
<feature type="region of interest" description="Disordered" evidence="2">
    <location>
        <begin position="395"/>
        <end position="420"/>
    </location>
</feature>
<feature type="coiled-coil region" evidence="1">
    <location>
        <begin position="2"/>
        <end position="50"/>
    </location>
</feature>
<evidence type="ECO:0000256" key="2">
    <source>
        <dbReference type="SAM" id="MobiDB-lite"/>
    </source>
</evidence>
<protein>
    <submittedName>
        <fullName evidence="3">Uncharacterized protein</fullName>
    </submittedName>
</protein>